<name>A0AA35P2S5_9SAUR</name>
<dbReference type="EMBL" id="OX395128">
    <property type="protein sequence ID" value="CAI5770800.1"/>
    <property type="molecule type" value="Genomic_DNA"/>
</dbReference>
<accession>A0AA35P2S5</accession>
<feature type="compositionally biased region" description="Basic and acidic residues" evidence="1">
    <location>
        <begin position="127"/>
        <end position="137"/>
    </location>
</feature>
<dbReference type="Proteomes" id="UP001178461">
    <property type="component" value="Chromosome 3"/>
</dbReference>
<protein>
    <submittedName>
        <fullName evidence="2">Uncharacterized protein</fullName>
    </submittedName>
</protein>
<feature type="compositionally biased region" description="Low complexity" evidence="1">
    <location>
        <begin position="78"/>
        <end position="92"/>
    </location>
</feature>
<sequence>MAGQEEIAQSKGRRSLAKILERGSCSQSKVDVLRKRCPRYSVKSIKANALLPLPKSTDSEPSPFKVKVVEMKALLKLKGKNSSSSTSSASKSDLGRHITMKQGEPQKQGNCSQVGVEKAGISQEQTKSSDGERERETSSGAPQGSADSFLVSQTLWTLEIILLRHYLLRCRDLHRIPSVISP</sequence>
<evidence type="ECO:0000313" key="3">
    <source>
        <dbReference type="Proteomes" id="UP001178461"/>
    </source>
</evidence>
<gene>
    <name evidence="2" type="ORF">PODLI_1B015989</name>
</gene>
<organism evidence="2 3">
    <name type="scientific">Podarcis lilfordi</name>
    <name type="common">Lilford's wall lizard</name>
    <dbReference type="NCBI Taxonomy" id="74358"/>
    <lineage>
        <taxon>Eukaryota</taxon>
        <taxon>Metazoa</taxon>
        <taxon>Chordata</taxon>
        <taxon>Craniata</taxon>
        <taxon>Vertebrata</taxon>
        <taxon>Euteleostomi</taxon>
        <taxon>Lepidosauria</taxon>
        <taxon>Squamata</taxon>
        <taxon>Bifurcata</taxon>
        <taxon>Unidentata</taxon>
        <taxon>Episquamata</taxon>
        <taxon>Laterata</taxon>
        <taxon>Lacertibaenia</taxon>
        <taxon>Lacertidae</taxon>
        <taxon>Podarcis</taxon>
    </lineage>
</organism>
<keyword evidence="3" id="KW-1185">Reference proteome</keyword>
<reference evidence="2" key="1">
    <citation type="submission" date="2022-12" db="EMBL/GenBank/DDBJ databases">
        <authorList>
            <person name="Alioto T."/>
            <person name="Alioto T."/>
            <person name="Gomez Garrido J."/>
        </authorList>
    </citation>
    <scope>NUCLEOTIDE SEQUENCE</scope>
</reference>
<proteinExistence type="predicted"/>
<evidence type="ECO:0000256" key="1">
    <source>
        <dbReference type="SAM" id="MobiDB-lite"/>
    </source>
</evidence>
<dbReference type="AlphaFoldDB" id="A0AA35P2S5"/>
<feature type="region of interest" description="Disordered" evidence="1">
    <location>
        <begin position="78"/>
        <end position="145"/>
    </location>
</feature>
<evidence type="ECO:0000313" key="2">
    <source>
        <dbReference type="EMBL" id="CAI5770800.1"/>
    </source>
</evidence>